<gene>
    <name evidence="6" type="ORF">HMPREF9151_01015</name>
</gene>
<evidence type="ECO:0000256" key="2">
    <source>
        <dbReference type="ARBA" id="ARBA00022741"/>
    </source>
</evidence>
<keyword evidence="7" id="KW-1185">Reference proteome</keyword>
<dbReference type="InterPro" id="IPR024185">
    <property type="entry name" value="FTHF_cligase-like_sf"/>
</dbReference>
<dbReference type="OrthoDB" id="9801938at2"/>
<comment type="caution">
    <text evidence="6">The sequence shown here is derived from an EMBL/GenBank/DDBJ whole genome shotgun (WGS) entry which is preliminary data.</text>
</comment>
<dbReference type="InterPro" id="IPR037171">
    <property type="entry name" value="NagB/RpiA_transferase-like"/>
</dbReference>
<dbReference type="HOGENOM" id="CLU_066245_2_2_10"/>
<accession>L1NE27</accession>
<reference evidence="6 7" key="1">
    <citation type="submission" date="2012-05" db="EMBL/GenBank/DDBJ databases">
        <authorList>
            <person name="Weinstock G."/>
            <person name="Sodergren E."/>
            <person name="Lobos E.A."/>
            <person name="Fulton L."/>
            <person name="Fulton R."/>
            <person name="Courtney L."/>
            <person name="Fronick C."/>
            <person name="O'Laughlin M."/>
            <person name="Godfrey J."/>
            <person name="Wilson R.M."/>
            <person name="Miner T."/>
            <person name="Farmer C."/>
            <person name="Delehaunty K."/>
            <person name="Cordes M."/>
            <person name="Minx P."/>
            <person name="Tomlinson C."/>
            <person name="Chen J."/>
            <person name="Wollam A."/>
            <person name="Pepin K.H."/>
            <person name="Bhonagiri V."/>
            <person name="Zhang X."/>
            <person name="Suruliraj S."/>
            <person name="Warren W."/>
            <person name="Mitreva M."/>
            <person name="Mardis E.R."/>
            <person name="Wilson R.K."/>
        </authorList>
    </citation>
    <scope>NUCLEOTIDE SEQUENCE [LARGE SCALE GENOMIC DNA]</scope>
    <source>
        <strain evidence="6 7">F0055</strain>
    </source>
</reference>
<evidence type="ECO:0000313" key="6">
    <source>
        <dbReference type="EMBL" id="EKY01591.1"/>
    </source>
</evidence>
<dbReference type="STRING" id="1127699.HMPREF9151_01015"/>
<evidence type="ECO:0000256" key="5">
    <source>
        <dbReference type="RuleBase" id="RU361279"/>
    </source>
</evidence>
<feature type="binding site" evidence="4">
    <location>
        <position position="54"/>
    </location>
    <ligand>
        <name>substrate</name>
    </ligand>
</feature>
<dbReference type="AlphaFoldDB" id="L1NE27"/>
<name>L1NE27_9BACT</name>
<dbReference type="SUPFAM" id="SSF100950">
    <property type="entry name" value="NagB/RpiA/CoA transferase-like"/>
    <property type="match status" value="1"/>
</dbReference>
<dbReference type="Proteomes" id="UP000010433">
    <property type="component" value="Unassembled WGS sequence"/>
</dbReference>
<evidence type="ECO:0000256" key="4">
    <source>
        <dbReference type="PIRSR" id="PIRSR006806-1"/>
    </source>
</evidence>
<dbReference type="Gene3D" id="3.40.50.10420">
    <property type="entry name" value="NagB/RpiA/CoA transferase-like"/>
    <property type="match status" value="1"/>
</dbReference>
<dbReference type="InterPro" id="IPR002698">
    <property type="entry name" value="FTHF_cligase"/>
</dbReference>
<dbReference type="RefSeq" id="WP_009162229.1">
    <property type="nucleotide sequence ID" value="NZ_KB290986.1"/>
</dbReference>
<dbReference type="EC" id="6.3.3.2" evidence="5"/>
<feature type="binding site" evidence="4">
    <location>
        <begin position="3"/>
        <end position="7"/>
    </location>
    <ligand>
        <name>ATP</name>
        <dbReference type="ChEBI" id="CHEBI:30616"/>
    </ligand>
</feature>
<dbReference type="GO" id="GO:0030272">
    <property type="term" value="F:5-formyltetrahydrofolate cyclo-ligase activity"/>
    <property type="evidence" value="ECO:0007669"/>
    <property type="project" value="UniProtKB-EC"/>
</dbReference>
<protein>
    <recommendedName>
        <fullName evidence="5">5-formyltetrahydrofolate cyclo-ligase</fullName>
        <ecNumber evidence="5">6.3.3.2</ecNumber>
    </recommendedName>
</protein>
<sequence>MDKNILRQEMIQRKGQFTANSLRELSLAIIARLLAHPRLQAAQTIMLYHSLPDEVYTHDAIKQLSAVGKQVLLPAVIDEEHLELRPYQGENDLQLGAMNIFEPVGAPFTTYEQIEVVVVPGVSFDANGNRLGRGRGYYDRFLLQVPQAYKLGICFDFQKVAHVPTDSSDVPMHEVI</sequence>
<evidence type="ECO:0000256" key="3">
    <source>
        <dbReference type="ARBA" id="ARBA00022840"/>
    </source>
</evidence>
<keyword evidence="2 4" id="KW-0547">Nucleotide-binding</keyword>
<dbReference type="GO" id="GO:0046872">
    <property type="term" value="F:metal ion binding"/>
    <property type="evidence" value="ECO:0007669"/>
    <property type="project" value="UniProtKB-KW"/>
</dbReference>
<dbReference type="PATRIC" id="fig|1127699.3.peg.940"/>
<proteinExistence type="inferred from homology"/>
<dbReference type="Pfam" id="PF01812">
    <property type="entry name" value="5-FTHF_cyc-lig"/>
    <property type="match status" value="1"/>
</dbReference>
<dbReference type="PIRSF" id="PIRSF006806">
    <property type="entry name" value="FTHF_cligase"/>
    <property type="match status" value="1"/>
</dbReference>
<keyword evidence="6" id="KW-0436">Ligase</keyword>
<comment type="catalytic activity">
    <reaction evidence="5">
        <text>(6S)-5-formyl-5,6,7,8-tetrahydrofolate + ATP = (6R)-5,10-methenyltetrahydrofolate + ADP + phosphate</text>
        <dbReference type="Rhea" id="RHEA:10488"/>
        <dbReference type="ChEBI" id="CHEBI:30616"/>
        <dbReference type="ChEBI" id="CHEBI:43474"/>
        <dbReference type="ChEBI" id="CHEBI:57455"/>
        <dbReference type="ChEBI" id="CHEBI:57457"/>
        <dbReference type="ChEBI" id="CHEBI:456216"/>
        <dbReference type="EC" id="6.3.3.2"/>
    </reaction>
</comment>
<dbReference type="EMBL" id="AMEP01000067">
    <property type="protein sequence ID" value="EKY01591.1"/>
    <property type="molecule type" value="Genomic_DNA"/>
</dbReference>
<dbReference type="GO" id="GO:0009396">
    <property type="term" value="P:folic acid-containing compound biosynthetic process"/>
    <property type="evidence" value="ECO:0007669"/>
    <property type="project" value="TreeGrafter"/>
</dbReference>
<evidence type="ECO:0000256" key="1">
    <source>
        <dbReference type="ARBA" id="ARBA00010638"/>
    </source>
</evidence>
<keyword evidence="5" id="KW-0479">Metal-binding</keyword>
<dbReference type="GO" id="GO:0005524">
    <property type="term" value="F:ATP binding"/>
    <property type="evidence" value="ECO:0007669"/>
    <property type="project" value="UniProtKB-KW"/>
</dbReference>
<organism evidence="6 7">
    <name type="scientific">Hoylesella saccharolytica F0055</name>
    <dbReference type="NCBI Taxonomy" id="1127699"/>
    <lineage>
        <taxon>Bacteria</taxon>
        <taxon>Pseudomonadati</taxon>
        <taxon>Bacteroidota</taxon>
        <taxon>Bacteroidia</taxon>
        <taxon>Bacteroidales</taxon>
        <taxon>Prevotellaceae</taxon>
        <taxon>Hoylesella</taxon>
    </lineage>
</organism>
<comment type="similarity">
    <text evidence="1 5">Belongs to the 5-formyltetrahydrofolate cyclo-ligase family.</text>
</comment>
<feature type="binding site" evidence="4">
    <location>
        <begin position="130"/>
        <end position="138"/>
    </location>
    <ligand>
        <name>ATP</name>
        <dbReference type="ChEBI" id="CHEBI:30616"/>
    </ligand>
</feature>
<evidence type="ECO:0000313" key="7">
    <source>
        <dbReference type="Proteomes" id="UP000010433"/>
    </source>
</evidence>
<dbReference type="GO" id="GO:0035999">
    <property type="term" value="P:tetrahydrofolate interconversion"/>
    <property type="evidence" value="ECO:0007669"/>
    <property type="project" value="TreeGrafter"/>
</dbReference>
<dbReference type="PANTHER" id="PTHR23407">
    <property type="entry name" value="ATPASE INHIBITOR/5-FORMYLTETRAHYDROFOLATE CYCLO-LIGASE"/>
    <property type="match status" value="1"/>
</dbReference>
<keyword evidence="3 4" id="KW-0067">ATP-binding</keyword>
<dbReference type="NCBIfam" id="TIGR02727">
    <property type="entry name" value="MTHFS_bact"/>
    <property type="match status" value="1"/>
</dbReference>
<keyword evidence="5" id="KW-0460">Magnesium</keyword>
<comment type="cofactor">
    <cofactor evidence="5">
        <name>Mg(2+)</name>
        <dbReference type="ChEBI" id="CHEBI:18420"/>
    </cofactor>
</comment>
<dbReference type="PANTHER" id="PTHR23407:SF1">
    <property type="entry name" value="5-FORMYLTETRAHYDROFOLATE CYCLO-LIGASE"/>
    <property type="match status" value="1"/>
</dbReference>